<dbReference type="STRING" id="119641.SAMN05421842_10445"/>
<dbReference type="InterPro" id="IPR041633">
    <property type="entry name" value="Polbeta"/>
</dbReference>
<evidence type="ECO:0000259" key="1">
    <source>
        <dbReference type="Pfam" id="PF18765"/>
    </source>
</evidence>
<protein>
    <submittedName>
        <fullName evidence="2">Nucleotidyltransferase domain-containing protein</fullName>
    </submittedName>
</protein>
<name>A0A1I1JR01_9CLOT</name>
<dbReference type="Pfam" id="PF18765">
    <property type="entry name" value="Polbeta"/>
    <property type="match status" value="1"/>
</dbReference>
<dbReference type="Gene3D" id="3.30.460.10">
    <property type="entry name" value="Beta Polymerase, domain 2"/>
    <property type="match status" value="1"/>
</dbReference>
<proteinExistence type="predicted"/>
<dbReference type="Proteomes" id="UP000199263">
    <property type="component" value="Unassembled WGS sequence"/>
</dbReference>
<sequence length="106" mass="12261">MINMYGINEKVYENLLKYFNENKDINRIILFGSRAKGNAKINSDIALCIDCTKRSRSKIVDHINEIIGIYSSDILFMDSLNLEIKKQIDKYGIEIYSKYDNMGALI</sequence>
<reference evidence="2 3" key="1">
    <citation type="submission" date="2016-10" db="EMBL/GenBank/DDBJ databases">
        <authorList>
            <person name="de Groot N.N."/>
        </authorList>
    </citation>
    <scope>NUCLEOTIDE SEQUENCE [LARGE SCALE GENOMIC DNA]</scope>
    <source>
        <strain evidence="2 3">DSM 12992</strain>
    </source>
</reference>
<dbReference type="SUPFAM" id="SSF81301">
    <property type="entry name" value="Nucleotidyltransferase"/>
    <property type="match status" value="1"/>
</dbReference>
<evidence type="ECO:0000313" key="2">
    <source>
        <dbReference type="EMBL" id="SFC48293.1"/>
    </source>
</evidence>
<keyword evidence="2" id="KW-0808">Transferase</keyword>
<feature type="domain" description="Polymerase beta nucleotidyltransferase" evidence="1">
    <location>
        <begin position="13"/>
        <end position="98"/>
    </location>
</feature>
<accession>A0A1I1JR01</accession>
<keyword evidence="3" id="KW-1185">Reference proteome</keyword>
<evidence type="ECO:0000313" key="3">
    <source>
        <dbReference type="Proteomes" id="UP000199263"/>
    </source>
</evidence>
<dbReference type="CDD" id="cd05403">
    <property type="entry name" value="NT_KNTase_like"/>
    <property type="match status" value="1"/>
</dbReference>
<gene>
    <name evidence="2" type="ORF">SAMN05421842_10445</name>
</gene>
<dbReference type="GO" id="GO:0016740">
    <property type="term" value="F:transferase activity"/>
    <property type="evidence" value="ECO:0007669"/>
    <property type="project" value="UniProtKB-KW"/>
</dbReference>
<dbReference type="EMBL" id="FOMG01000004">
    <property type="protein sequence ID" value="SFC48293.1"/>
    <property type="molecule type" value="Genomic_DNA"/>
</dbReference>
<organism evidence="2 3">
    <name type="scientific">Clostridium uliginosum</name>
    <dbReference type="NCBI Taxonomy" id="119641"/>
    <lineage>
        <taxon>Bacteria</taxon>
        <taxon>Bacillati</taxon>
        <taxon>Bacillota</taxon>
        <taxon>Clostridia</taxon>
        <taxon>Eubacteriales</taxon>
        <taxon>Clostridiaceae</taxon>
        <taxon>Clostridium</taxon>
    </lineage>
</organism>
<dbReference type="AlphaFoldDB" id="A0A1I1JR01"/>
<dbReference type="InterPro" id="IPR043519">
    <property type="entry name" value="NT_sf"/>
</dbReference>